<sequence>MNSKKNNTWAARAAALGLSVAIAGGAALVAAAPAQAAPATVKVTQSDIRSNEDSYPGWHQGYDDAADRARVGVNGLELFNQSQIIDGFTPEQYISGDTLADVVATGSWTTTTGPSYFQLPFLYNGGQSSQSFTTLRPASPSTGAAAVSLDDVWATSSAIKDADGAVVYEKDATATLREFLNTLDSAQLIGFGVLTDGVYDPSAVYPTAYIESIAFNGTTYTFGTTGAATVSGTAAIGSTLTVSTADFPQGSTFSYEWYWNGGQQGGPIVGATGTSYTVTDDVAGSVVGVLVTAKLAGFTTARVYSNLTDVVPFVQKPAAAAPVANSTDLPAYLASHGVTPGTPLSAGLPATLDPTKGYTASVEWTANDGFVDVYLYSTPILLGSFPVVDGKVQVTLSADVLAKLAAGSHTLVLVGQSTGGVQAVALSVAAVTGTAALAATGDNNVIPATLAGLLVLLGAAGVLVSRRRRAAQA</sequence>
<organism evidence="8 9">
    <name type="scientific">Leifsonia naganoensis</name>
    <dbReference type="NCBI Taxonomy" id="150025"/>
    <lineage>
        <taxon>Bacteria</taxon>
        <taxon>Bacillati</taxon>
        <taxon>Actinomycetota</taxon>
        <taxon>Actinomycetes</taxon>
        <taxon>Micrococcales</taxon>
        <taxon>Microbacteriaceae</taxon>
        <taxon>Leifsonia</taxon>
    </lineage>
</organism>
<evidence type="ECO:0000259" key="7">
    <source>
        <dbReference type="PROSITE" id="PS50847"/>
    </source>
</evidence>
<evidence type="ECO:0000256" key="1">
    <source>
        <dbReference type="ARBA" id="ARBA00022512"/>
    </source>
</evidence>
<evidence type="ECO:0000256" key="6">
    <source>
        <dbReference type="SAM" id="SignalP"/>
    </source>
</evidence>
<comment type="caution">
    <text evidence="8">The sequence shown here is derived from an EMBL/GenBank/DDBJ whole genome shotgun (WGS) entry which is preliminary data.</text>
</comment>
<dbReference type="PROSITE" id="PS50847">
    <property type="entry name" value="GRAM_POS_ANCHORING"/>
    <property type="match status" value="1"/>
</dbReference>
<evidence type="ECO:0000256" key="3">
    <source>
        <dbReference type="ARBA" id="ARBA00022729"/>
    </source>
</evidence>
<accession>A0A853DXD6</accession>
<dbReference type="AlphaFoldDB" id="A0A853DXD6"/>
<evidence type="ECO:0000256" key="5">
    <source>
        <dbReference type="SAM" id="Phobius"/>
    </source>
</evidence>
<dbReference type="Gene3D" id="2.60.40.2700">
    <property type="match status" value="1"/>
</dbReference>
<dbReference type="InterPro" id="IPR019931">
    <property type="entry name" value="LPXTG_anchor"/>
</dbReference>
<feature type="signal peptide" evidence="6">
    <location>
        <begin position="1"/>
        <end position="36"/>
    </location>
</feature>
<feature type="transmembrane region" description="Helical" evidence="5">
    <location>
        <begin position="445"/>
        <end position="464"/>
    </location>
</feature>
<protein>
    <submittedName>
        <fullName evidence="8">LPXTG-motif cell wall-anchored protein</fullName>
    </submittedName>
</protein>
<reference evidence="8 9" key="1">
    <citation type="submission" date="2020-07" db="EMBL/GenBank/DDBJ databases">
        <title>Sequencing the genomes of 1000 actinobacteria strains.</title>
        <authorList>
            <person name="Klenk H.-P."/>
        </authorList>
    </citation>
    <scope>NUCLEOTIDE SEQUENCE [LARGE SCALE GENOMIC DNA]</scope>
    <source>
        <strain evidence="8 9">DSM 15166</strain>
    </source>
</reference>
<keyword evidence="2" id="KW-0964">Secreted</keyword>
<dbReference type="Pfam" id="PF00746">
    <property type="entry name" value="Gram_pos_anchor"/>
    <property type="match status" value="1"/>
</dbReference>
<dbReference type="NCBIfam" id="TIGR01167">
    <property type="entry name" value="LPXTG_anchor"/>
    <property type="match status" value="1"/>
</dbReference>
<name>A0A853DXD6_9MICO</name>
<proteinExistence type="predicted"/>
<evidence type="ECO:0000256" key="4">
    <source>
        <dbReference type="ARBA" id="ARBA00023088"/>
    </source>
</evidence>
<dbReference type="Proteomes" id="UP000521075">
    <property type="component" value="Unassembled WGS sequence"/>
</dbReference>
<keyword evidence="5" id="KW-0812">Transmembrane</keyword>
<feature type="domain" description="Gram-positive cocci surface proteins LPxTG" evidence="7">
    <location>
        <begin position="437"/>
        <end position="473"/>
    </location>
</feature>
<keyword evidence="5" id="KW-0472">Membrane</keyword>
<keyword evidence="3 6" id="KW-0732">Signal</keyword>
<dbReference type="RefSeq" id="WP_179701616.1">
    <property type="nucleotide sequence ID" value="NZ_BAAAHA010000001.1"/>
</dbReference>
<feature type="chain" id="PRO_5032700812" evidence="6">
    <location>
        <begin position="37"/>
        <end position="473"/>
    </location>
</feature>
<evidence type="ECO:0000313" key="8">
    <source>
        <dbReference type="EMBL" id="NYK11040.1"/>
    </source>
</evidence>
<gene>
    <name evidence="8" type="ORF">HNR14_002921</name>
</gene>
<evidence type="ECO:0000313" key="9">
    <source>
        <dbReference type="Proteomes" id="UP000521075"/>
    </source>
</evidence>
<dbReference type="EMBL" id="JACCHJ010000001">
    <property type="protein sequence ID" value="NYK11040.1"/>
    <property type="molecule type" value="Genomic_DNA"/>
</dbReference>
<keyword evidence="9" id="KW-1185">Reference proteome</keyword>
<keyword evidence="1" id="KW-0134">Cell wall</keyword>
<keyword evidence="4" id="KW-0572">Peptidoglycan-anchor</keyword>
<keyword evidence="5" id="KW-1133">Transmembrane helix</keyword>
<evidence type="ECO:0000256" key="2">
    <source>
        <dbReference type="ARBA" id="ARBA00022525"/>
    </source>
</evidence>